<keyword evidence="8" id="KW-0793">Thylakoid</keyword>
<feature type="domain" description="Cytochrome c assembly protein" evidence="11">
    <location>
        <begin position="68"/>
        <end position="277"/>
    </location>
</feature>
<evidence type="ECO:0000313" key="12">
    <source>
        <dbReference type="EMBL" id="SHF52677.1"/>
    </source>
</evidence>
<protein>
    <recommendedName>
        <fullName evidence="4">Heme exporter protein C</fullName>
    </recommendedName>
</protein>
<evidence type="ECO:0000256" key="4">
    <source>
        <dbReference type="ARBA" id="ARBA00016463"/>
    </source>
</evidence>
<dbReference type="GO" id="GO:0020037">
    <property type="term" value="F:heme binding"/>
    <property type="evidence" value="ECO:0007669"/>
    <property type="project" value="InterPro"/>
</dbReference>
<evidence type="ECO:0000256" key="7">
    <source>
        <dbReference type="ARBA" id="ARBA00022989"/>
    </source>
</evidence>
<keyword evidence="5 10" id="KW-0812">Transmembrane</keyword>
<gene>
    <name evidence="12" type="ORF">SAMN02745206_02159</name>
</gene>
<evidence type="ECO:0000256" key="2">
    <source>
        <dbReference type="ARBA" id="ARBA00004141"/>
    </source>
</evidence>
<proteinExistence type="inferred from homology"/>
<accession>A0A1M5CDK2</accession>
<reference evidence="13" key="1">
    <citation type="submission" date="2016-11" db="EMBL/GenBank/DDBJ databases">
        <authorList>
            <person name="Varghese N."/>
            <person name="Submissions S."/>
        </authorList>
    </citation>
    <scope>NUCLEOTIDE SEQUENCE [LARGE SCALE GENOMIC DNA]</scope>
    <source>
        <strain evidence="13">DSM 9756</strain>
    </source>
</reference>
<keyword evidence="9 10" id="KW-0472">Membrane</keyword>
<name>A0A1M5CDK2_9BACT</name>
<feature type="transmembrane region" description="Helical" evidence="10">
    <location>
        <begin position="6"/>
        <end position="23"/>
    </location>
</feature>
<evidence type="ECO:0000256" key="1">
    <source>
        <dbReference type="ARBA" id="ARBA00002442"/>
    </source>
</evidence>
<keyword evidence="13" id="KW-1185">Reference proteome</keyword>
<dbReference type="GO" id="GO:0017004">
    <property type="term" value="P:cytochrome complex assembly"/>
    <property type="evidence" value="ECO:0007669"/>
    <property type="project" value="UniProtKB-KW"/>
</dbReference>
<organism evidence="12 13">
    <name type="scientific">Desulfacinum infernum DSM 9756</name>
    <dbReference type="NCBI Taxonomy" id="1121391"/>
    <lineage>
        <taxon>Bacteria</taxon>
        <taxon>Pseudomonadati</taxon>
        <taxon>Thermodesulfobacteriota</taxon>
        <taxon>Syntrophobacteria</taxon>
        <taxon>Syntrophobacterales</taxon>
        <taxon>Syntrophobacteraceae</taxon>
        <taxon>Desulfacinum</taxon>
    </lineage>
</organism>
<feature type="transmembrane region" description="Helical" evidence="10">
    <location>
        <begin position="226"/>
        <end position="244"/>
    </location>
</feature>
<dbReference type="NCBIfam" id="TIGR03144">
    <property type="entry name" value="cytochr_II_ccsB"/>
    <property type="match status" value="1"/>
</dbReference>
<dbReference type="EMBL" id="FQVB01000020">
    <property type="protein sequence ID" value="SHF52677.1"/>
    <property type="molecule type" value="Genomic_DNA"/>
</dbReference>
<dbReference type="InterPro" id="IPR003557">
    <property type="entry name" value="Cyt_c_biogenesis_CcmC"/>
</dbReference>
<dbReference type="OrthoDB" id="9814290at2"/>
<dbReference type="Proteomes" id="UP000184076">
    <property type="component" value="Unassembled WGS sequence"/>
</dbReference>
<dbReference type="AlphaFoldDB" id="A0A1M5CDK2"/>
<feature type="transmembrane region" description="Helical" evidence="10">
    <location>
        <begin position="135"/>
        <end position="161"/>
    </location>
</feature>
<dbReference type="STRING" id="1121391.SAMN02745206_02159"/>
<evidence type="ECO:0000256" key="3">
    <source>
        <dbReference type="ARBA" id="ARBA00005840"/>
    </source>
</evidence>
<feature type="transmembrane region" description="Helical" evidence="10">
    <location>
        <begin position="35"/>
        <end position="55"/>
    </location>
</feature>
<dbReference type="InterPro" id="IPR017562">
    <property type="entry name" value="Cyt_c_biogenesis_CcsA"/>
</dbReference>
<sequence>MTSSQFLSFTTFAYLGASILYLAGVTFRTTKALRAASWVGLAAAVANGAGILLRWKESYDLGYGHAPLSNLYESLVFGAWCIMLIYLVLEKKTGHRSLGIVPSLIAFLAMAYASFSPDVSSKIQPLLPALKSNWLIAHVVTCFLGYAAFAISFGISGLYLWQRRKGLSGNPAGPLKLLPDVRELEEYNYQMILFGFLWLSVGIITGSVWANSAWGSYWSWDPKETWSLITWLIYAAVLHARAVRGWQGPRVAWLSMLGFCSVLFTYFGVNFLLSGLHSYATK</sequence>
<dbReference type="PANTHER" id="PTHR30071">
    <property type="entry name" value="HEME EXPORTER PROTEIN C"/>
    <property type="match status" value="1"/>
</dbReference>
<feature type="transmembrane region" description="Helical" evidence="10">
    <location>
        <begin position="71"/>
        <end position="89"/>
    </location>
</feature>
<dbReference type="GO" id="GO:0005886">
    <property type="term" value="C:plasma membrane"/>
    <property type="evidence" value="ECO:0007669"/>
    <property type="project" value="TreeGrafter"/>
</dbReference>
<feature type="transmembrane region" description="Helical" evidence="10">
    <location>
        <begin position="98"/>
        <end position="115"/>
    </location>
</feature>
<feature type="transmembrane region" description="Helical" evidence="10">
    <location>
        <begin position="251"/>
        <end position="273"/>
    </location>
</feature>
<evidence type="ECO:0000256" key="10">
    <source>
        <dbReference type="SAM" id="Phobius"/>
    </source>
</evidence>
<keyword evidence="6" id="KW-0201">Cytochrome c-type biogenesis</keyword>
<evidence type="ECO:0000259" key="11">
    <source>
        <dbReference type="Pfam" id="PF01578"/>
    </source>
</evidence>
<comment type="function">
    <text evidence="1">Required for the export of heme to the periplasm for the biogenesis of c-type cytochromes.</text>
</comment>
<evidence type="ECO:0000256" key="8">
    <source>
        <dbReference type="ARBA" id="ARBA00023078"/>
    </source>
</evidence>
<evidence type="ECO:0000256" key="5">
    <source>
        <dbReference type="ARBA" id="ARBA00022692"/>
    </source>
</evidence>
<dbReference type="PRINTS" id="PR01386">
    <property type="entry name" value="CCMCBIOGNSIS"/>
</dbReference>
<dbReference type="InterPro" id="IPR002541">
    <property type="entry name" value="Cyt_c_assembly"/>
</dbReference>
<dbReference type="RefSeq" id="WP_073039196.1">
    <property type="nucleotide sequence ID" value="NZ_FQVB01000020.1"/>
</dbReference>
<comment type="subcellular location">
    <subcellularLocation>
        <location evidence="2">Membrane</location>
        <topology evidence="2">Multi-pass membrane protein</topology>
    </subcellularLocation>
</comment>
<feature type="transmembrane region" description="Helical" evidence="10">
    <location>
        <begin position="192"/>
        <end position="214"/>
    </location>
</feature>
<evidence type="ECO:0000256" key="6">
    <source>
        <dbReference type="ARBA" id="ARBA00022748"/>
    </source>
</evidence>
<comment type="similarity">
    <text evidence="3">Belongs to the CcmC/CycZ/HelC family.</text>
</comment>
<evidence type="ECO:0000313" key="13">
    <source>
        <dbReference type="Proteomes" id="UP000184076"/>
    </source>
</evidence>
<evidence type="ECO:0000256" key="9">
    <source>
        <dbReference type="ARBA" id="ARBA00023136"/>
    </source>
</evidence>
<dbReference type="PANTHER" id="PTHR30071:SF1">
    <property type="entry name" value="CYTOCHROME B_B6 PROTEIN-RELATED"/>
    <property type="match status" value="1"/>
</dbReference>
<keyword evidence="7 10" id="KW-1133">Transmembrane helix</keyword>
<dbReference type="GO" id="GO:0015232">
    <property type="term" value="F:heme transmembrane transporter activity"/>
    <property type="evidence" value="ECO:0007669"/>
    <property type="project" value="InterPro"/>
</dbReference>
<dbReference type="InterPro" id="IPR045062">
    <property type="entry name" value="Cyt_c_biogenesis_CcsA/CcmC"/>
</dbReference>
<dbReference type="Pfam" id="PF01578">
    <property type="entry name" value="Cytochrom_C_asm"/>
    <property type="match status" value="1"/>
</dbReference>